<accession>A0A822YKW7</accession>
<comment type="caution">
    <text evidence="2">The sequence shown here is derived from an EMBL/GenBank/DDBJ whole genome shotgun (WGS) entry which is preliminary data.</text>
</comment>
<gene>
    <name evidence="2" type="ORF">HUJ06_011072</name>
</gene>
<proteinExistence type="predicted"/>
<dbReference type="AlphaFoldDB" id="A0A822YKW7"/>
<feature type="signal peptide" evidence="1">
    <location>
        <begin position="1"/>
        <end position="25"/>
    </location>
</feature>
<keyword evidence="1" id="KW-0732">Signal</keyword>
<keyword evidence="3" id="KW-1185">Reference proteome</keyword>
<protein>
    <recommendedName>
        <fullName evidence="4">Transmembrane protein</fullName>
    </recommendedName>
</protein>
<dbReference type="Proteomes" id="UP000607653">
    <property type="component" value="Unassembled WGS sequence"/>
</dbReference>
<evidence type="ECO:0000256" key="1">
    <source>
        <dbReference type="SAM" id="SignalP"/>
    </source>
</evidence>
<dbReference type="EMBL" id="DUZY01000003">
    <property type="protein sequence ID" value="DAD32221.1"/>
    <property type="molecule type" value="Genomic_DNA"/>
</dbReference>
<evidence type="ECO:0000313" key="2">
    <source>
        <dbReference type="EMBL" id="DAD32221.1"/>
    </source>
</evidence>
<organism evidence="2 3">
    <name type="scientific">Nelumbo nucifera</name>
    <name type="common">Sacred lotus</name>
    <dbReference type="NCBI Taxonomy" id="4432"/>
    <lineage>
        <taxon>Eukaryota</taxon>
        <taxon>Viridiplantae</taxon>
        <taxon>Streptophyta</taxon>
        <taxon>Embryophyta</taxon>
        <taxon>Tracheophyta</taxon>
        <taxon>Spermatophyta</taxon>
        <taxon>Magnoliopsida</taxon>
        <taxon>Proteales</taxon>
        <taxon>Nelumbonaceae</taxon>
        <taxon>Nelumbo</taxon>
    </lineage>
</organism>
<sequence>MASKRHLIFGILVIGILLFSFEVVAREMADMQTRTSQVPYCGNVPHTFPWECP</sequence>
<reference evidence="2 3" key="1">
    <citation type="journal article" date="2020" name="Mol. Biol. Evol.">
        <title>Distinct Expression and Methylation Patterns for Genes with Different Fates following a Single Whole-Genome Duplication in Flowering Plants.</title>
        <authorList>
            <person name="Shi T."/>
            <person name="Rahmani R.S."/>
            <person name="Gugger P.F."/>
            <person name="Wang M."/>
            <person name="Li H."/>
            <person name="Zhang Y."/>
            <person name="Li Z."/>
            <person name="Wang Q."/>
            <person name="Van de Peer Y."/>
            <person name="Marchal K."/>
            <person name="Chen J."/>
        </authorList>
    </citation>
    <scope>NUCLEOTIDE SEQUENCE [LARGE SCALE GENOMIC DNA]</scope>
    <source>
        <tissue evidence="2">Leaf</tissue>
    </source>
</reference>
<evidence type="ECO:0000313" key="3">
    <source>
        <dbReference type="Proteomes" id="UP000607653"/>
    </source>
</evidence>
<evidence type="ECO:0008006" key="4">
    <source>
        <dbReference type="Google" id="ProtNLM"/>
    </source>
</evidence>
<name>A0A822YKW7_NELNU</name>
<feature type="chain" id="PRO_5032991221" description="Transmembrane protein" evidence="1">
    <location>
        <begin position="26"/>
        <end position="53"/>
    </location>
</feature>